<gene>
    <name evidence="5" type="ORF">SAMN04488695_101461</name>
</gene>
<dbReference type="PANTHER" id="PTHR43122:SF1">
    <property type="entry name" value="IRON-SULFUR-BINDING PROTEIN"/>
    <property type="match status" value="1"/>
</dbReference>
<keyword evidence="3" id="KW-0411">Iron-sulfur</keyword>
<dbReference type="GO" id="GO:0046872">
    <property type="term" value="F:metal ion binding"/>
    <property type="evidence" value="ECO:0007669"/>
    <property type="project" value="UniProtKB-KW"/>
</dbReference>
<dbReference type="Gene3D" id="3.30.70.20">
    <property type="match status" value="1"/>
</dbReference>
<dbReference type="PANTHER" id="PTHR43122">
    <property type="entry name" value="FERREDOXIN SUBUNIT OF PYRUVATE:FLAVODOXIN OXIDOREDUCTASE-RELATED"/>
    <property type="match status" value="1"/>
</dbReference>
<dbReference type="InterPro" id="IPR047964">
    <property type="entry name" value="EFR1-like"/>
</dbReference>
<keyword evidence="1" id="KW-0479">Metal-binding</keyword>
<evidence type="ECO:0000256" key="2">
    <source>
        <dbReference type="ARBA" id="ARBA00023004"/>
    </source>
</evidence>
<dbReference type="Pfam" id="PF13187">
    <property type="entry name" value="Fer4_9"/>
    <property type="match status" value="1"/>
</dbReference>
<dbReference type="PROSITE" id="PS51379">
    <property type="entry name" value="4FE4S_FER_2"/>
    <property type="match status" value="2"/>
</dbReference>
<evidence type="ECO:0000256" key="1">
    <source>
        <dbReference type="ARBA" id="ARBA00022723"/>
    </source>
</evidence>
<dbReference type="InterPro" id="IPR029039">
    <property type="entry name" value="Flavoprotein-like_sf"/>
</dbReference>
<dbReference type="Gene3D" id="3.40.50.360">
    <property type="match status" value="1"/>
</dbReference>
<evidence type="ECO:0000313" key="5">
    <source>
        <dbReference type="EMBL" id="SFN34356.1"/>
    </source>
</evidence>
<keyword evidence="6" id="KW-1185">Reference proteome</keyword>
<dbReference type="Proteomes" id="UP000181899">
    <property type="component" value="Unassembled WGS sequence"/>
</dbReference>
<keyword evidence="2" id="KW-0408">Iron</keyword>
<dbReference type="RefSeq" id="WP_074909774.1">
    <property type="nucleotide sequence ID" value="NZ_FOVK01000001.1"/>
</dbReference>
<dbReference type="EMBL" id="FOVK01000001">
    <property type="protein sequence ID" value="SFN34356.1"/>
    <property type="molecule type" value="Genomic_DNA"/>
</dbReference>
<sequence>MIFYFSGTGNSRYTAEKIGGAINEKVIDMARSRIDEQFTFEVKDQEKIGFVFPVYYYGPPTIVEEFMSKLKIYGNEHPYVYVIMTCGSNSGGADKYADKILLDQGLETEAFFTIPMVDNFIMGYDLSDEEDRKSINKRAEERIDKIIKSIIVRGASDRKSSHFDQLLTGTVYPIYLRGRKTKKFFADDRCISCNLCEEICPAQAIKMVDGRPVWVLDQCVHCVACINRCPAESIQYGDATKKRRRYVHPSIVE</sequence>
<reference evidence="5 6" key="1">
    <citation type="submission" date="2016-10" db="EMBL/GenBank/DDBJ databases">
        <authorList>
            <person name="de Groot N.N."/>
        </authorList>
    </citation>
    <scope>NUCLEOTIDE SEQUENCE [LARGE SCALE GENOMIC DNA]</scope>
    <source>
        <strain evidence="5 6">ML2</strain>
    </source>
</reference>
<dbReference type="NCBIfam" id="NF038196">
    <property type="entry name" value="ferrodoxin_EFR1"/>
    <property type="match status" value="1"/>
</dbReference>
<dbReference type="OrthoDB" id="9813995at2"/>
<dbReference type="STRING" id="398199.SAMN05421804_10132"/>
<dbReference type="Pfam" id="PF12724">
    <property type="entry name" value="Flavodoxin_5"/>
    <property type="match status" value="1"/>
</dbReference>
<proteinExistence type="predicted"/>
<dbReference type="GO" id="GO:0051536">
    <property type="term" value="F:iron-sulfur cluster binding"/>
    <property type="evidence" value="ECO:0007669"/>
    <property type="project" value="UniProtKB-KW"/>
</dbReference>
<dbReference type="InterPro" id="IPR026816">
    <property type="entry name" value="Flavodoxin_dom"/>
</dbReference>
<feature type="domain" description="4Fe-4S ferredoxin-type" evidence="4">
    <location>
        <begin position="211"/>
        <end position="239"/>
    </location>
</feature>
<evidence type="ECO:0000259" key="4">
    <source>
        <dbReference type="PROSITE" id="PS51379"/>
    </source>
</evidence>
<dbReference type="SUPFAM" id="SSF52218">
    <property type="entry name" value="Flavoproteins"/>
    <property type="match status" value="1"/>
</dbReference>
<name>A0A1I4Y8G5_9CLOT</name>
<accession>A0A1I4Y8G5</accession>
<organism evidence="5 6">
    <name type="scientific">Proteiniclasticum ruminis</name>
    <dbReference type="NCBI Taxonomy" id="398199"/>
    <lineage>
        <taxon>Bacteria</taxon>
        <taxon>Bacillati</taxon>
        <taxon>Bacillota</taxon>
        <taxon>Clostridia</taxon>
        <taxon>Eubacteriales</taxon>
        <taxon>Clostridiaceae</taxon>
        <taxon>Proteiniclasticum</taxon>
    </lineage>
</organism>
<protein>
    <submittedName>
        <fullName evidence="5">Flavodoxin domain-containing protein</fullName>
    </submittedName>
</protein>
<dbReference type="AlphaFoldDB" id="A0A1I4Y8G5"/>
<dbReference type="InterPro" id="IPR017896">
    <property type="entry name" value="4Fe4S_Fe-S-bd"/>
</dbReference>
<dbReference type="InterPro" id="IPR017900">
    <property type="entry name" value="4Fe4S_Fe_S_CS"/>
</dbReference>
<dbReference type="PROSITE" id="PS00198">
    <property type="entry name" value="4FE4S_FER_1"/>
    <property type="match status" value="2"/>
</dbReference>
<evidence type="ECO:0000313" key="6">
    <source>
        <dbReference type="Proteomes" id="UP000181899"/>
    </source>
</evidence>
<feature type="domain" description="4Fe-4S ferredoxin-type" evidence="4">
    <location>
        <begin position="181"/>
        <end position="210"/>
    </location>
</feature>
<evidence type="ECO:0000256" key="3">
    <source>
        <dbReference type="ARBA" id="ARBA00023014"/>
    </source>
</evidence>
<dbReference type="SUPFAM" id="SSF54862">
    <property type="entry name" value="4Fe-4S ferredoxins"/>
    <property type="match status" value="1"/>
</dbReference>